<dbReference type="RefSeq" id="WP_090385550.1">
    <property type="nucleotide sequence ID" value="NZ_FNLC01000006.1"/>
</dbReference>
<organism evidence="10 11">
    <name type="scientific">Natronobacterium texcoconense</name>
    <dbReference type="NCBI Taxonomy" id="1095778"/>
    <lineage>
        <taxon>Archaea</taxon>
        <taxon>Methanobacteriati</taxon>
        <taxon>Methanobacteriota</taxon>
        <taxon>Stenosarchaea group</taxon>
        <taxon>Halobacteria</taxon>
        <taxon>Halobacteriales</taxon>
        <taxon>Natrialbaceae</taxon>
        <taxon>Natronobacterium</taxon>
    </lineage>
</organism>
<gene>
    <name evidence="7" type="primary">gatA</name>
    <name evidence="10" type="ORF">SAMN04489842_3880</name>
</gene>
<evidence type="ECO:0000313" key="11">
    <source>
        <dbReference type="Proteomes" id="UP000198848"/>
    </source>
</evidence>
<dbReference type="EMBL" id="FNLC01000006">
    <property type="protein sequence ID" value="SDR42289.1"/>
    <property type="molecule type" value="Genomic_DNA"/>
</dbReference>
<dbReference type="OrthoDB" id="7931at2157"/>
<dbReference type="InterPro" id="IPR023631">
    <property type="entry name" value="Amidase_dom"/>
</dbReference>
<feature type="active site" description="Charge relay system" evidence="7">
    <location>
        <position position="103"/>
    </location>
</feature>
<comment type="catalytic activity">
    <reaction evidence="6 7">
        <text>L-glutamyl-tRNA(Gln) + L-glutamine + ATP + H2O = L-glutaminyl-tRNA(Gln) + L-glutamate + ADP + phosphate + H(+)</text>
        <dbReference type="Rhea" id="RHEA:17521"/>
        <dbReference type="Rhea" id="RHEA-COMP:9681"/>
        <dbReference type="Rhea" id="RHEA-COMP:9684"/>
        <dbReference type="ChEBI" id="CHEBI:15377"/>
        <dbReference type="ChEBI" id="CHEBI:15378"/>
        <dbReference type="ChEBI" id="CHEBI:29985"/>
        <dbReference type="ChEBI" id="CHEBI:30616"/>
        <dbReference type="ChEBI" id="CHEBI:43474"/>
        <dbReference type="ChEBI" id="CHEBI:58359"/>
        <dbReference type="ChEBI" id="CHEBI:78520"/>
        <dbReference type="ChEBI" id="CHEBI:78521"/>
        <dbReference type="ChEBI" id="CHEBI:456216"/>
        <dbReference type="EC" id="6.3.5.7"/>
    </reaction>
</comment>
<dbReference type="PANTHER" id="PTHR11895:SF7">
    <property type="entry name" value="GLUTAMYL-TRNA(GLN) AMIDOTRANSFERASE SUBUNIT A, MITOCHONDRIAL"/>
    <property type="match status" value="1"/>
</dbReference>
<feature type="active site" description="Charge relay system" evidence="7">
    <location>
        <position position="28"/>
    </location>
</feature>
<evidence type="ECO:0000256" key="1">
    <source>
        <dbReference type="ARBA" id="ARBA00008069"/>
    </source>
</evidence>
<evidence type="ECO:0000256" key="8">
    <source>
        <dbReference type="SAM" id="MobiDB-lite"/>
    </source>
</evidence>
<accession>A0A1H1IXB7</accession>
<keyword evidence="5 7" id="KW-0648">Protein biosynthesis</keyword>
<keyword evidence="3 7" id="KW-0547">Nucleotide-binding</keyword>
<dbReference type="HAMAP" id="MF_00120">
    <property type="entry name" value="GatA"/>
    <property type="match status" value="1"/>
</dbReference>
<comment type="subunit">
    <text evidence="7">Heterotrimer of A, B and C subunits.</text>
</comment>
<reference evidence="11" key="1">
    <citation type="submission" date="2016-10" db="EMBL/GenBank/DDBJ databases">
        <authorList>
            <person name="Varghese N."/>
            <person name="Submissions S."/>
        </authorList>
    </citation>
    <scope>NUCLEOTIDE SEQUENCE [LARGE SCALE GENOMIC DNA]</scope>
    <source>
        <strain evidence="11">DSM 24767</strain>
    </source>
</reference>
<dbReference type="NCBIfam" id="TIGR00132">
    <property type="entry name" value="gatA"/>
    <property type="match status" value="1"/>
</dbReference>
<dbReference type="InterPro" id="IPR004412">
    <property type="entry name" value="GatA"/>
</dbReference>
<dbReference type="GO" id="GO:0006412">
    <property type="term" value="P:translation"/>
    <property type="evidence" value="ECO:0007669"/>
    <property type="project" value="UniProtKB-UniRule"/>
</dbReference>
<dbReference type="STRING" id="1095778.SAMN04489842_3880"/>
<proteinExistence type="inferred from homology"/>
<comment type="function">
    <text evidence="7">Allows the formation of correctly charged Gln-tRNA(Gln) through the transamidation of misacylated Glu-tRNA(Gln) in organisms which lack glutaminyl-tRNA synthetase. The reaction takes place in the presence of glutamine and ATP through an activated gamma-phospho-Glu-tRNA(Gln).</text>
</comment>
<evidence type="ECO:0000259" key="9">
    <source>
        <dbReference type="Pfam" id="PF01425"/>
    </source>
</evidence>
<dbReference type="GO" id="GO:0050567">
    <property type="term" value="F:glutaminyl-tRNA synthase (glutamine-hydrolyzing) activity"/>
    <property type="evidence" value="ECO:0007669"/>
    <property type="project" value="UniProtKB-UniRule"/>
</dbReference>
<dbReference type="GO" id="GO:0005524">
    <property type="term" value="F:ATP binding"/>
    <property type="evidence" value="ECO:0007669"/>
    <property type="project" value="UniProtKB-KW"/>
</dbReference>
<feature type="active site" description="Acyl-ester intermediate" evidence="7">
    <location>
        <position position="127"/>
    </location>
</feature>
<evidence type="ECO:0000313" key="10">
    <source>
        <dbReference type="EMBL" id="SDR42289.1"/>
    </source>
</evidence>
<dbReference type="Pfam" id="PF01425">
    <property type="entry name" value="Amidase"/>
    <property type="match status" value="1"/>
</dbReference>
<dbReference type="Proteomes" id="UP000198848">
    <property type="component" value="Unassembled WGS sequence"/>
</dbReference>
<evidence type="ECO:0000256" key="6">
    <source>
        <dbReference type="ARBA" id="ARBA00047407"/>
    </source>
</evidence>
<evidence type="ECO:0000256" key="7">
    <source>
        <dbReference type="HAMAP-Rule" id="MF_00120"/>
    </source>
</evidence>
<dbReference type="InterPro" id="IPR000120">
    <property type="entry name" value="Amidase"/>
</dbReference>
<feature type="region of interest" description="Disordered" evidence="8">
    <location>
        <begin position="84"/>
        <end position="107"/>
    </location>
</feature>
<dbReference type="PANTHER" id="PTHR11895">
    <property type="entry name" value="TRANSAMIDASE"/>
    <property type="match status" value="1"/>
</dbReference>
<protein>
    <recommendedName>
        <fullName evidence="7">Glutamyl-tRNA(Gln) amidotransferase subunit A</fullName>
        <shortName evidence="7">Glu-ADT subunit A</shortName>
        <ecNumber evidence="7">6.3.5.7</ecNumber>
    </recommendedName>
</protein>
<dbReference type="EC" id="6.3.5.7" evidence="7"/>
<comment type="similarity">
    <text evidence="1 7">Belongs to the amidase family. GatA subfamily.</text>
</comment>
<dbReference type="PROSITE" id="PS00571">
    <property type="entry name" value="AMIDASES"/>
    <property type="match status" value="1"/>
</dbReference>
<dbReference type="GO" id="GO:0016740">
    <property type="term" value="F:transferase activity"/>
    <property type="evidence" value="ECO:0007669"/>
    <property type="project" value="UniProtKB-KW"/>
</dbReference>
<dbReference type="InterPro" id="IPR020556">
    <property type="entry name" value="Amidase_CS"/>
</dbReference>
<dbReference type="Gene3D" id="3.90.1300.10">
    <property type="entry name" value="Amidase signature (AS) domain"/>
    <property type="match status" value="1"/>
</dbReference>
<sequence>MSANIFITEDRIEGDEDGPLADTTVAVKDNISTEGVRTTCGSAMLEEYVPPYDATVVSRLKDAGATIVGKANMDEFGMGTTNETSNFGAVDNPAAPGRVPGGSSGGSAAAVAAGEADVALGSDTGGSIRCPAAFCGVVGIKPTYGLVSRYGLVAYANSLEQIGPFANTVEDAAALLDVIAGSDERDATTREPQLEGESYADAATGDVDGLTIGVPTELLEGADEDVVETFWDAIADLEDKGAEYHEVSLPSVEHAVEAYYVIAMSEASSNLARFDGVRYGNSGGYDGNWNEAFSEARKEGFGDEVKRRILLGTYALSAGYHDKYYKKAQDARAWVKQDFDEALSEADVLASPTMPVPPFELGESLEDPLQMYLADANTVPVNLADLPAISVPAGETDGLPVGLQLIGPAFGEERIIQAASALE</sequence>
<name>A0A1H1IXB7_NATTX</name>
<keyword evidence="2 7" id="KW-0436">Ligase</keyword>
<dbReference type="SUPFAM" id="SSF75304">
    <property type="entry name" value="Amidase signature (AS) enzymes"/>
    <property type="match status" value="1"/>
</dbReference>
<feature type="domain" description="Amidase" evidence="9">
    <location>
        <begin position="11"/>
        <end position="415"/>
    </location>
</feature>
<evidence type="ECO:0000256" key="3">
    <source>
        <dbReference type="ARBA" id="ARBA00022741"/>
    </source>
</evidence>
<evidence type="ECO:0000256" key="4">
    <source>
        <dbReference type="ARBA" id="ARBA00022840"/>
    </source>
</evidence>
<dbReference type="GO" id="GO:0030956">
    <property type="term" value="C:glutamyl-tRNA(Gln) amidotransferase complex"/>
    <property type="evidence" value="ECO:0007669"/>
    <property type="project" value="InterPro"/>
</dbReference>
<keyword evidence="11" id="KW-1185">Reference proteome</keyword>
<keyword evidence="4 7" id="KW-0067">ATP-binding</keyword>
<dbReference type="AlphaFoldDB" id="A0A1H1IXB7"/>
<keyword evidence="10" id="KW-0808">Transferase</keyword>
<evidence type="ECO:0000256" key="5">
    <source>
        <dbReference type="ARBA" id="ARBA00022917"/>
    </source>
</evidence>
<dbReference type="InterPro" id="IPR036928">
    <property type="entry name" value="AS_sf"/>
</dbReference>
<evidence type="ECO:0000256" key="2">
    <source>
        <dbReference type="ARBA" id="ARBA00022598"/>
    </source>
</evidence>